<sequence length="891" mass="99439">MSHRAFELNVGSRQLSTPYSTTPPTAAMEDTTMLEGPQGLFEELTFTLIPNGLSEERMRQTEDSIKCAHGTVVPFSAPKGRIENLEEISYIVSETADFPDYYRALDLMIHVVKPTWIDASLQSNKTKNPRTYSPDPAFIMNDVVICCGDIPSGDKEAIEGGVLALGGQIAPSLSKFVTHLIALDVSEPRCQLAISKRLQLSIVLPHWFDDCLKVGRRISERPYTLPNPEILADMEPGSIPPTRVSQQIRDATTPDPHHDPVPPPAHLAAPRAIKAFDGKSVKLGEDLNISSRLKGIITGMIKAGGGSVTSKIDEADMYVCNYREGSDYVKASQARKDVGNLGWLYYLITHGIWTNPMQRMMHYPRPREGIPGFENYKISISSYTGEARVYLENLIKATGAEFTKTFKQDNTHLVAAHKNSEKCEAATEWGVNIVNHLWLEESYAKCREMPLTESRYTYFPDRTNLGEVLGQTEIDREATEKIFFSKQAKPAKAVKAAPQTNAVPASSVAPRASEPPAPRSPPVAEKAKRAKSGGNAQTPLPPRHTNGKENQTPGSRGAKDRALSKLHNAAPDIAQFEKEMKRKGGVIHGGRRRTEDQVDEGTKQAKGGRDSVSSKRSIDEVDDDDETEDEATEIPAKNKRAKKDKLAPIKFRMLISKDERWANNPEKESKDKARLRELGLFITDDFKKVDMVCAPQPVRTKKFIAALACAPTLVSASYLDFALKNNKLPPAEKHLLQARDFEEANNFRLSEALERAKQNKHRLLKDWTIFCTERVGGGFDTYKDIVEVNGGKCVLWKGRPTTVTASKRKLNASDEVSQNQVGDEGDVLYLISDADRKEFTNWTKFRELAKRENMVPRIVKTEWLLSVAMTQYVHWDPEWELSEEVVNAAKK</sequence>
<organism evidence="3 4">
    <name type="scientific">Alternaria panax</name>
    <dbReference type="NCBI Taxonomy" id="48097"/>
    <lineage>
        <taxon>Eukaryota</taxon>
        <taxon>Fungi</taxon>
        <taxon>Dikarya</taxon>
        <taxon>Ascomycota</taxon>
        <taxon>Pezizomycotina</taxon>
        <taxon>Dothideomycetes</taxon>
        <taxon>Pleosporomycetidae</taxon>
        <taxon>Pleosporales</taxon>
        <taxon>Pleosporineae</taxon>
        <taxon>Pleosporaceae</taxon>
        <taxon>Alternaria</taxon>
        <taxon>Alternaria sect. Panax</taxon>
    </lineage>
</organism>
<dbReference type="Pfam" id="PF12738">
    <property type="entry name" value="PTCB-BRCT"/>
    <property type="match status" value="1"/>
</dbReference>
<dbReference type="CDD" id="cd18438">
    <property type="entry name" value="BRCT_BRC1_like_rpt4"/>
    <property type="match status" value="1"/>
</dbReference>
<gene>
    <name evidence="3" type="ORF">G6011_09618</name>
</gene>
<comment type="caution">
    <text evidence="3">The sequence shown here is derived from an EMBL/GenBank/DDBJ whole genome shotgun (WGS) entry which is preliminary data.</text>
</comment>
<dbReference type="EMBL" id="JAANER010000008">
    <property type="protein sequence ID" value="KAG9186510.1"/>
    <property type="molecule type" value="Genomic_DNA"/>
</dbReference>
<dbReference type="FunFam" id="3.40.50.10190:FF:000048">
    <property type="entry name" value="DNA repair protein Rtt107"/>
    <property type="match status" value="1"/>
</dbReference>
<accession>A0AAD4I2F7</accession>
<dbReference type="GO" id="GO:1990683">
    <property type="term" value="P:DNA double-strand break attachment to nuclear envelope"/>
    <property type="evidence" value="ECO:0007669"/>
    <property type="project" value="TreeGrafter"/>
</dbReference>
<dbReference type="GO" id="GO:0035361">
    <property type="term" value="C:Cul8-RING ubiquitin ligase complex"/>
    <property type="evidence" value="ECO:0007669"/>
    <property type="project" value="TreeGrafter"/>
</dbReference>
<feature type="compositionally biased region" description="Basic and acidic residues" evidence="1">
    <location>
        <begin position="592"/>
        <end position="619"/>
    </location>
</feature>
<feature type="domain" description="BRCT" evidence="2">
    <location>
        <begin position="134"/>
        <end position="225"/>
    </location>
</feature>
<dbReference type="PANTHER" id="PTHR47667:SF1">
    <property type="entry name" value="REGULATOR OF TY1 TRANSPOSITION PROTEIN 107"/>
    <property type="match status" value="1"/>
</dbReference>
<dbReference type="AlphaFoldDB" id="A0AAD4I2F7"/>
<dbReference type="SUPFAM" id="SSF52113">
    <property type="entry name" value="BRCT domain"/>
    <property type="match status" value="4"/>
</dbReference>
<evidence type="ECO:0000313" key="3">
    <source>
        <dbReference type="EMBL" id="KAG9186510.1"/>
    </source>
</evidence>
<feature type="compositionally biased region" description="Acidic residues" evidence="1">
    <location>
        <begin position="620"/>
        <end position="632"/>
    </location>
</feature>
<feature type="domain" description="BRCT" evidence="2">
    <location>
        <begin position="373"/>
        <end position="456"/>
    </location>
</feature>
<dbReference type="Gene3D" id="3.40.50.10190">
    <property type="entry name" value="BRCT domain"/>
    <property type="match status" value="5"/>
</dbReference>
<dbReference type="Pfam" id="PF00533">
    <property type="entry name" value="BRCT"/>
    <property type="match status" value="1"/>
</dbReference>
<evidence type="ECO:0000313" key="4">
    <source>
        <dbReference type="Proteomes" id="UP001199106"/>
    </source>
</evidence>
<dbReference type="SMART" id="SM00292">
    <property type="entry name" value="BRCT"/>
    <property type="match status" value="5"/>
</dbReference>
<evidence type="ECO:0000256" key="1">
    <source>
        <dbReference type="SAM" id="MobiDB-lite"/>
    </source>
</evidence>
<dbReference type="InterPro" id="IPR036420">
    <property type="entry name" value="BRCT_dom_sf"/>
</dbReference>
<evidence type="ECO:0000259" key="2">
    <source>
        <dbReference type="PROSITE" id="PS50172"/>
    </source>
</evidence>
<proteinExistence type="predicted"/>
<reference evidence="3" key="1">
    <citation type="submission" date="2021-07" db="EMBL/GenBank/DDBJ databases">
        <title>Genome Resource of American Ginseng Black Spot Pathogen Alternaria panax.</title>
        <authorList>
            <person name="Qiu C."/>
            <person name="Wang W."/>
            <person name="Liu Z."/>
        </authorList>
    </citation>
    <scope>NUCLEOTIDE SEQUENCE</scope>
    <source>
        <strain evidence="3">BNCC115425</strain>
    </source>
</reference>
<feature type="domain" description="BRCT" evidence="2">
    <location>
        <begin position="36"/>
        <end position="134"/>
    </location>
</feature>
<feature type="compositionally biased region" description="Low complexity" evidence="1">
    <location>
        <begin position="489"/>
        <end position="512"/>
    </location>
</feature>
<dbReference type="InterPro" id="IPR001357">
    <property type="entry name" value="BRCT_dom"/>
</dbReference>
<dbReference type="Pfam" id="PF16770">
    <property type="entry name" value="RTT107_BRCT_5"/>
    <property type="match status" value="1"/>
</dbReference>
<dbReference type="InterPro" id="IPR053036">
    <property type="entry name" value="CellCycle_DNARepair_Reg"/>
</dbReference>
<feature type="region of interest" description="Disordered" evidence="1">
    <location>
        <begin position="1"/>
        <end position="22"/>
    </location>
</feature>
<dbReference type="GO" id="GO:0005634">
    <property type="term" value="C:nucleus"/>
    <property type="evidence" value="ECO:0007669"/>
    <property type="project" value="TreeGrafter"/>
</dbReference>
<dbReference type="PANTHER" id="PTHR47667">
    <property type="entry name" value="REGULATOR OF TY1 TRANSPOSITION PROTEIN 107"/>
    <property type="match status" value="1"/>
</dbReference>
<dbReference type="GO" id="GO:0006302">
    <property type="term" value="P:double-strand break repair"/>
    <property type="evidence" value="ECO:0007669"/>
    <property type="project" value="TreeGrafter"/>
</dbReference>
<dbReference type="Proteomes" id="UP001199106">
    <property type="component" value="Unassembled WGS sequence"/>
</dbReference>
<dbReference type="CDD" id="cd18436">
    <property type="entry name" value="BRCT_BRC1_like_rpt2"/>
    <property type="match status" value="1"/>
</dbReference>
<protein>
    <recommendedName>
        <fullName evidence="2">BRCT domain-containing protein</fullName>
    </recommendedName>
</protein>
<dbReference type="PROSITE" id="PS50172">
    <property type="entry name" value="BRCT"/>
    <property type="match status" value="3"/>
</dbReference>
<keyword evidence="4" id="KW-1185">Reference proteome</keyword>
<dbReference type="CDD" id="cd18437">
    <property type="entry name" value="BRCT_BRC1_like_rpt3"/>
    <property type="match status" value="1"/>
</dbReference>
<feature type="region of interest" description="Disordered" evidence="1">
    <location>
        <begin position="489"/>
        <end position="642"/>
    </location>
</feature>
<name>A0AAD4I2F7_9PLEO</name>